<dbReference type="Pfam" id="PF04568">
    <property type="entry name" value="IATP"/>
    <property type="match status" value="1"/>
</dbReference>
<evidence type="ECO:0000256" key="1">
    <source>
        <dbReference type="ARBA" id="ARBA00004173"/>
    </source>
</evidence>
<protein>
    <recommendedName>
        <fullName evidence="4">F-box domain-containing protein</fullName>
    </recommendedName>
</protein>
<evidence type="ECO:0000256" key="3">
    <source>
        <dbReference type="ARBA" id="ARBA00023128"/>
    </source>
</evidence>
<dbReference type="GO" id="GO:0042030">
    <property type="term" value="F:ATPase inhibitor activity"/>
    <property type="evidence" value="ECO:0007669"/>
    <property type="project" value="InterPro"/>
</dbReference>
<evidence type="ECO:0000259" key="4">
    <source>
        <dbReference type="Pfam" id="PF12937"/>
    </source>
</evidence>
<comment type="subcellular location">
    <subcellularLocation>
        <location evidence="1">Mitochondrion</location>
    </subcellularLocation>
</comment>
<comment type="similarity">
    <text evidence="2">Belongs to the ATPase inhibitor family.</text>
</comment>
<name>A0A8H5CTF4_9AGAR</name>
<dbReference type="Pfam" id="PF12937">
    <property type="entry name" value="F-box-like"/>
    <property type="match status" value="1"/>
</dbReference>
<dbReference type="EMBL" id="JAACJO010000026">
    <property type="protein sequence ID" value="KAF5347298.1"/>
    <property type="molecule type" value="Genomic_DNA"/>
</dbReference>
<dbReference type="Proteomes" id="UP000559027">
    <property type="component" value="Unassembled WGS sequence"/>
</dbReference>
<keyword evidence="6" id="KW-1185">Reference proteome</keyword>
<feature type="domain" description="F-box" evidence="4">
    <location>
        <begin position="173"/>
        <end position="218"/>
    </location>
</feature>
<dbReference type="InterPro" id="IPR007648">
    <property type="entry name" value="ATPase_inhibitor_mt"/>
</dbReference>
<dbReference type="InterPro" id="IPR036047">
    <property type="entry name" value="F-box-like_dom_sf"/>
</dbReference>
<accession>A0A8H5CTF4</accession>
<sequence length="401" mass="45104">MLARLTATRRLPQILSVRYSSGIRDQGSVAHSKEFSKKEKAHEDQFVRQHEQEQIRKLREKINKKQAELVVRPGSTLAGHRGSEAKDISSIPMAVPPKFLCYRPLRDARGPEHLPSDLWIFSAPELRSRQTQTKRVRSARLTSATTYYLSTTLEESELPNVRRQKGVMSDAANDLPIDILILIFQVLQDDYSSLLRGALVNRAFNCAASKFLYRRVVLAPHFRIALSLRETPSIPSTSNLISACLPKYAPFVEILEITGYLPSRASPNDTLSKTILNATATFQNIRVAIFTPTTFLPDTLLPILSYLAQPSSIQTSFEEQLSEKPSRQITEHDTQSPNLRELVVNTSCTDGNNAPILTQITGLSELSIHSPTRAILDLLPDWLRRLSDSLIELHLKVRFVS</sequence>
<dbReference type="Gene3D" id="1.20.5.500">
    <property type="entry name" value="Single helix bin"/>
    <property type="match status" value="1"/>
</dbReference>
<dbReference type="SUPFAM" id="SSF81383">
    <property type="entry name" value="F-box domain"/>
    <property type="match status" value="1"/>
</dbReference>
<evidence type="ECO:0000256" key="2">
    <source>
        <dbReference type="ARBA" id="ARBA00010901"/>
    </source>
</evidence>
<evidence type="ECO:0000313" key="5">
    <source>
        <dbReference type="EMBL" id="KAF5347298.1"/>
    </source>
</evidence>
<dbReference type="OrthoDB" id="3264508at2759"/>
<dbReference type="GO" id="GO:0005739">
    <property type="term" value="C:mitochondrion"/>
    <property type="evidence" value="ECO:0007669"/>
    <property type="project" value="UniProtKB-SubCell"/>
</dbReference>
<organism evidence="5 6">
    <name type="scientific">Leucocoprinus leucothites</name>
    <dbReference type="NCBI Taxonomy" id="201217"/>
    <lineage>
        <taxon>Eukaryota</taxon>
        <taxon>Fungi</taxon>
        <taxon>Dikarya</taxon>
        <taxon>Basidiomycota</taxon>
        <taxon>Agaricomycotina</taxon>
        <taxon>Agaricomycetes</taxon>
        <taxon>Agaricomycetidae</taxon>
        <taxon>Agaricales</taxon>
        <taxon>Agaricineae</taxon>
        <taxon>Agaricaceae</taxon>
        <taxon>Leucocoprinus</taxon>
    </lineage>
</organism>
<dbReference type="InterPro" id="IPR001810">
    <property type="entry name" value="F-box_dom"/>
</dbReference>
<evidence type="ECO:0000313" key="6">
    <source>
        <dbReference type="Proteomes" id="UP000559027"/>
    </source>
</evidence>
<proteinExistence type="inferred from homology"/>
<comment type="caution">
    <text evidence="5">The sequence shown here is derived from an EMBL/GenBank/DDBJ whole genome shotgun (WGS) entry which is preliminary data.</text>
</comment>
<gene>
    <name evidence="5" type="ORF">D9756_009891</name>
</gene>
<dbReference type="AlphaFoldDB" id="A0A8H5CTF4"/>
<reference evidence="5 6" key="1">
    <citation type="journal article" date="2020" name="ISME J.">
        <title>Uncovering the hidden diversity of litter-decomposition mechanisms in mushroom-forming fungi.</title>
        <authorList>
            <person name="Floudas D."/>
            <person name="Bentzer J."/>
            <person name="Ahren D."/>
            <person name="Johansson T."/>
            <person name="Persson P."/>
            <person name="Tunlid A."/>
        </authorList>
    </citation>
    <scope>NUCLEOTIDE SEQUENCE [LARGE SCALE GENOMIC DNA]</scope>
    <source>
        <strain evidence="5 6">CBS 146.42</strain>
    </source>
</reference>
<keyword evidence="3" id="KW-0496">Mitochondrion</keyword>